<name>A0A1I7C6Z9_9ACTN</name>
<evidence type="ECO:0000313" key="3">
    <source>
        <dbReference type="Proteomes" id="UP000199546"/>
    </source>
</evidence>
<dbReference type="STRING" id="1296565.SAMN05660657_04169"/>
<dbReference type="InterPro" id="IPR006674">
    <property type="entry name" value="HD_domain"/>
</dbReference>
<gene>
    <name evidence="2" type="ORF">SAMN05660657_04169</name>
</gene>
<dbReference type="AlphaFoldDB" id="A0A1I7C6Z9"/>
<accession>A0A1I7C6Z9</accession>
<evidence type="ECO:0000313" key="2">
    <source>
        <dbReference type="EMBL" id="SFT95186.1"/>
    </source>
</evidence>
<dbReference type="EMBL" id="FPBA01000018">
    <property type="protein sequence ID" value="SFT95186.1"/>
    <property type="molecule type" value="Genomic_DNA"/>
</dbReference>
<dbReference type="Gene3D" id="1.10.3210.10">
    <property type="entry name" value="Hypothetical protein af1432"/>
    <property type="match status" value="1"/>
</dbReference>
<organism evidence="2 3">
    <name type="scientific">Geodermatophilus amargosae</name>
    <dbReference type="NCBI Taxonomy" id="1296565"/>
    <lineage>
        <taxon>Bacteria</taxon>
        <taxon>Bacillati</taxon>
        <taxon>Actinomycetota</taxon>
        <taxon>Actinomycetes</taxon>
        <taxon>Geodermatophilales</taxon>
        <taxon>Geodermatophilaceae</taxon>
        <taxon>Geodermatophilus</taxon>
    </lineage>
</organism>
<dbReference type="Proteomes" id="UP000199546">
    <property type="component" value="Unassembled WGS sequence"/>
</dbReference>
<dbReference type="PANTHER" id="PTHR35569">
    <property type="entry name" value="CYANAMIDE HYDRATASE DDI2-RELATED"/>
    <property type="match status" value="1"/>
</dbReference>
<dbReference type="Pfam" id="PF01966">
    <property type="entry name" value="HD"/>
    <property type="match status" value="1"/>
</dbReference>
<evidence type="ECO:0000259" key="1">
    <source>
        <dbReference type="Pfam" id="PF01966"/>
    </source>
</evidence>
<reference evidence="3" key="1">
    <citation type="submission" date="2016-10" db="EMBL/GenBank/DDBJ databases">
        <authorList>
            <person name="Varghese N."/>
            <person name="Submissions S."/>
        </authorList>
    </citation>
    <scope>NUCLEOTIDE SEQUENCE [LARGE SCALE GENOMIC DNA]</scope>
    <source>
        <strain evidence="3">DSM 46136</strain>
    </source>
</reference>
<feature type="domain" description="HD" evidence="1">
    <location>
        <begin position="43"/>
        <end position="85"/>
    </location>
</feature>
<dbReference type="SUPFAM" id="SSF109604">
    <property type="entry name" value="HD-domain/PDEase-like"/>
    <property type="match status" value="1"/>
</dbReference>
<proteinExistence type="predicted"/>
<keyword evidence="3" id="KW-1185">Reference proteome</keyword>
<sequence>MGEGARTAAHSPSVTVSLPALPDTPACRLAREVVQEFSSPALVNHCLRSYLWAADHAARHGIDFDAELLFVSAMVHDLGLTPVFDSATVPFEDAGGAVGWVFAAGAGWPVERRRRVADIVVAHMAPEVDVGADPEGHLLELATGLDISGRDPDAWPADLRAGVLARYPRLGLIDEFVACFTDQARRKPDSLAGRFVATGFAERAHANPLDA</sequence>
<protein>
    <recommendedName>
        <fullName evidence="1">HD domain-containing protein</fullName>
    </recommendedName>
</protein>
<dbReference type="PANTHER" id="PTHR35569:SF1">
    <property type="entry name" value="CYANAMIDE HYDRATASE DDI2-RELATED"/>
    <property type="match status" value="1"/>
</dbReference>